<dbReference type="InterPro" id="IPR009003">
    <property type="entry name" value="Peptidase_S1_PA"/>
</dbReference>
<protein>
    <submittedName>
        <fullName evidence="1">Large Pro/Ala/Gly-rich protein</fullName>
    </submittedName>
</protein>
<dbReference type="SUPFAM" id="SSF50494">
    <property type="entry name" value="Trypsin-like serine proteases"/>
    <property type="match status" value="1"/>
</dbReference>
<gene>
    <name evidence="1" type="ORF">SPRI_2184</name>
</gene>
<dbReference type="PATRIC" id="fig|38300.4.peg.2310"/>
<accession>A0A0M4D819</accession>
<reference evidence="1 2" key="1">
    <citation type="submission" date="2015-08" db="EMBL/GenBank/DDBJ databases">
        <title>Genome sequence of the pristinamycin over-producing bacterium Streptomyces pristinaespiralis HCCB10218.</title>
        <authorList>
            <person name="Tian J."/>
            <person name="Yang J."/>
            <person name="Li L."/>
            <person name="Ruan L."/>
            <person name="Wei W."/>
            <person name="Zheng G."/>
            <person name="Wei Z."/>
            <person name="Yang S."/>
            <person name="Ge M."/>
            <person name="Jiang W."/>
            <person name="Lu Y."/>
        </authorList>
    </citation>
    <scope>NUCLEOTIDE SEQUENCE [LARGE SCALE GENOMIC DNA]</scope>
    <source>
        <strain evidence="1 2">HCCB 10218</strain>
    </source>
</reference>
<evidence type="ECO:0000313" key="2">
    <source>
        <dbReference type="Proteomes" id="UP000060513"/>
    </source>
</evidence>
<evidence type="ECO:0000313" key="1">
    <source>
        <dbReference type="EMBL" id="ALC20490.1"/>
    </source>
</evidence>
<sequence length="1175" mass="122312">MGRADLATLVRICDPAGRPHGTGFVADDLGTVVTGHDVVHGLARPVVLPMDGGGPAIEADSVTPLPGSGLALLHTNGLRVVPLPIGARERAEPGTYVRLAAGGWREARVLAAADGVLELAIGTDGSDALRLVDGVAGGPVLDASTGAVLGVLAAPPPPGTSTPAVLAHSLGTARSEPHAALLRRNAATAPAYGPDLNLAAVLELAATSLARAVVPDAWPEPVPRPAIAGEFAAFTTDHSAALVLGLVGAPGTGRTTELRALAARRAERPAPAPTLWLRGADVRDGDASVADAVARALRGAARIVAVPEQAGGRERGASPDRVARLAAGAGRPLLVVLDGPEEMPPAMAKALPDWTAATAAWLAASGARLVVACRPEYWEQAGALYPPHLLHHSAGGAARGPAGPGRPTGGRIPAAPVPAPRSLTSAALPALAQGRPGPGARGGQQPPAVHLGDLTSEQARTARQRYGLAPGSVAAGDERHPLVLRLLAEVHRALPGGVPGTPGRDEVFGAYLDLLCLRIAVRVAVAAGTPPRGCAVRRLATRISGRVHEAARRCLGTGHGRLDRASFEELFPWAGGWASAVLTETLLVPAGSGYRFAHEELADWIQGAHLDVDAALGSLVHGRERHGPGEDGPPPVPRHRIGPVAHALLHLGRERGAHLLVPRLAGLAGVVQDEVHGRRDPEARWWASRLLHEVLGKVPDAEPYLAVLQQLAERPGDDFGPAFWARLRMGDPAWFDLLRRLAPGDTSPPGGTATPLFLELADARLAADPAAVQPLLCRWFDDDTPLAAVHGAVVRPTVGAAAQALLYARRGLAADDLAEALADTPHPRAAELLRALAEDEPSAMCRAVDRWARDPRPQRREAAADCCPLVPAGAASDTDRDLLRRAARALLAGTRGAHGPALTVLVRDPVSRARYLPRALDLFAAGDPCLPADALTDALTTHPGPVLAAFRSRLLRPDTSAGAGETLAALAGAATTPALARRAAALVCEYVDHRPDGAVHAAAYVHRRLEHGPDGRDVLFPLVTHLVRGRPARVRVALAPVLTAAGAPASRALRAELLEVLLRYEQYEARDLGVLDGLLCAAANGCGAREEERTRLLVHRTGLLLVRTPRGAACFDRRLTELAREVPAFDVLMARWPAADPQQWAAVEACRALGKEGSPVPMPTRAAGHGSLRPA</sequence>
<dbReference type="InterPro" id="IPR027417">
    <property type="entry name" value="P-loop_NTPase"/>
</dbReference>
<dbReference type="RefSeq" id="WP_053556879.1">
    <property type="nucleotide sequence ID" value="NZ_CP011340.1"/>
</dbReference>
<organism evidence="1">
    <name type="scientific">Streptomyces pristinaespiralis</name>
    <dbReference type="NCBI Taxonomy" id="38300"/>
    <lineage>
        <taxon>Bacteria</taxon>
        <taxon>Bacillati</taxon>
        <taxon>Actinomycetota</taxon>
        <taxon>Actinomycetes</taxon>
        <taxon>Kitasatosporales</taxon>
        <taxon>Streptomycetaceae</taxon>
        <taxon>Streptomyces</taxon>
    </lineage>
</organism>
<dbReference type="AlphaFoldDB" id="A0A0M4D819"/>
<dbReference type="OrthoDB" id="4194218at2"/>
<dbReference type="GeneID" id="97236775"/>
<dbReference type="STRING" id="38300.SPRI_2184"/>
<proteinExistence type="predicted"/>
<name>A0A0M4D819_STRPR</name>
<dbReference type="Gene3D" id="2.40.10.10">
    <property type="entry name" value="Trypsin-like serine proteases"/>
    <property type="match status" value="2"/>
</dbReference>
<dbReference type="EMBL" id="CP011340">
    <property type="protein sequence ID" value="ALC20490.1"/>
    <property type="molecule type" value="Genomic_DNA"/>
</dbReference>
<dbReference type="Proteomes" id="UP000060513">
    <property type="component" value="Chromosome"/>
</dbReference>
<dbReference type="InterPro" id="IPR043504">
    <property type="entry name" value="Peptidase_S1_PA_chymotrypsin"/>
</dbReference>
<dbReference type="SUPFAM" id="SSF52540">
    <property type="entry name" value="P-loop containing nucleoside triphosphate hydrolases"/>
    <property type="match status" value="1"/>
</dbReference>
<dbReference type="KEGG" id="spri:SPRI_2184"/>